<dbReference type="InterPro" id="IPR001917">
    <property type="entry name" value="Aminotrans_II_pyridoxalP_BS"/>
</dbReference>
<dbReference type="Pfam" id="PF00155">
    <property type="entry name" value="Aminotran_1_2"/>
    <property type="match status" value="1"/>
</dbReference>
<dbReference type="InterPro" id="IPR015422">
    <property type="entry name" value="PyrdxlP-dep_Trfase_small"/>
</dbReference>
<evidence type="ECO:0000313" key="6">
    <source>
        <dbReference type="EMBL" id="MBP2293390.1"/>
    </source>
</evidence>
<dbReference type="RefSeq" id="WP_209767316.1">
    <property type="nucleotide sequence ID" value="NZ_JAGINP010000010.1"/>
</dbReference>
<dbReference type="Proteomes" id="UP000781958">
    <property type="component" value="Unassembled WGS sequence"/>
</dbReference>
<protein>
    <submittedName>
        <fullName evidence="6">8-amino-7-oxononanoate synthase</fullName>
        <ecNumber evidence="6">2.3.1.47</ecNumber>
    </submittedName>
</protein>
<dbReference type="NCBIfam" id="NF047599">
    <property type="entry name" value="SerpalmtaseBetaP"/>
    <property type="match status" value="1"/>
</dbReference>
<keyword evidence="2 6" id="KW-0808">Transferase</keyword>
<dbReference type="InterPro" id="IPR015421">
    <property type="entry name" value="PyrdxlP-dep_Trfase_major"/>
</dbReference>
<evidence type="ECO:0000256" key="1">
    <source>
        <dbReference type="ARBA" id="ARBA00001933"/>
    </source>
</evidence>
<sequence>MTILDKFKALQGAYETVQSAGHDPFTVCFDEVLSPSEAVLKGKRVILLGTNNYLGLTFDSSCVDKAVEALMQAGTGTTGSRIANGTYGNHAELERRLAAFYGTRAAMVFSTGYQANLGILSTIAGRGDHILIDADSHASIYDGCRLGHAEVIRFRHNDPDDLARRLSRLKDAPGNRLIVVEGIYSMLGDTAPLKEIAAVKREWNAHLLVDEAHSLGVLGSNGRGLVEQAGVEADVDFIVGTFSKSLGAVGGFCVSNLPDFDVLRIACRPYMFTASLPPSVIASVTQALARVQEDPGLRARLNINAQRLYHGLEAEGFILGPQVSPIVSIRMPSTEVAIAFWNALLGAGIYLNLALPPATPDNAPLLRSSVSAAHSGTQIDTVIATITAIGSELGVIAPRSHRPDMTEERQGDLLGEVLWQPGQGQRHNHAPVTGNPL</sequence>
<name>A0ABS4SLJ8_9PROT</name>
<comment type="similarity">
    <text evidence="4">Belongs to the class-II pyridoxal-phosphate-dependent aminotransferase family.</text>
</comment>
<dbReference type="EMBL" id="JAGINP010000010">
    <property type="protein sequence ID" value="MBP2293390.1"/>
    <property type="molecule type" value="Genomic_DNA"/>
</dbReference>
<dbReference type="GO" id="GO:0008710">
    <property type="term" value="F:8-amino-7-oxononanoate synthase activity"/>
    <property type="evidence" value="ECO:0007669"/>
    <property type="project" value="UniProtKB-EC"/>
</dbReference>
<dbReference type="PANTHER" id="PTHR13693:SF3">
    <property type="entry name" value="LD36009P"/>
    <property type="match status" value="1"/>
</dbReference>
<feature type="domain" description="Aminotransferase class I/classII large" evidence="5">
    <location>
        <begin position="44"/>
        <end position="386"/>
    </location>
</feature>
<evidence type="ECO:0000256" key="3">
    <source>
        <dbReference type="ARBA" id="ARBA00022898"/>
    </source>
</evidence>
<evidence type="ECO:0000256" key="2">
    <source>
        <dbReference type="ARBA" id="ARBA00022679"/>
    </source>
</evidence>
<keyword evidence="3 4" id="KW-0663">Pyridoxal phosphate</keyword>
<evidence type="ECO:0000259" key="5">
    <source>
        <dbReference type="Pfam" id="PF00155"/>
    </source>
</evidence>
<evidence type="ECO:0000313" key="7">
    <source>
        <dbReference type="Proteomes" id="UP000781958"/>
    </source>
</evidence>
<dbReference type="PANTHER" id="PTHR13693">
    <property type="entry name" value="CLASS II AMINOTRANSFERASE/8-AMINO-7-OXONONANOATE SYNTHASE"/>
    <property type="match status" value="1"/>
</dbReference>
<accession>A0ABS4SLJ8</accession>
<dbReference type="InterPro" id="IPR004839">
    <property type="entry name" value="Aminotransferase_I/II_large"/>
</dbReference>
<dbReference type="PROSITE" id="PS00599">
    <property type="entry name" value="AA_TRANSFER_CLASS_2"/>
    <property type="match status" value="1"/>
</dbReference>
<dbReference type="InterPro" id="IPR050087">
    <property type="entry name" value="AON_synthase_class-II"/>
</dbReference>
<reference evidence="6 7" key="1">
    <citation type="submission" date="2021-03" db="EMBL/GenBank/DDBJ databases">
        <title>Genomic Encyclopedia of Type Strains, Phase III (KMG-III): the genomes of soil and plant-associated and newly described type strains.</title>
        <authorList>
            <person name="Whitman W."/>
        </authorList>
    </citation>
    <scope>NUCLEOTIDE SEQUENCE [LARGE SCALE GENOMIC DNA]</scope>
    <source>
        <strain evidence="6 7">IMMIB AFH-6</strain>
    </source>
</reference>
<dbReference type="Gene3D" id="3.90.1150.10">
    <property type="entry name" value="Aspartate Aminotransferase, domain 1"/>
    <property type="match status" value="1"/>
</dbReference>
<gene>
    <name evidence="6" type="ORF">J2851_003173</name>
</gene>
<dbReference type="Gene3D" id="3.40.640.10">
    <property type="entry name" value="Type I PLP-dependent aspartate aminotransferase-like (Major domain)"/>
    <property type="match status" value="1"/>
</dbReference>
<dbReference type="SUPFAM" id="SSF53383">
    <property type="entry name" value="PLP-dependent transferases"/>
    <property type="match status" value="1"/>
</dbReference>
<comment type="caution">
    <text evidence="6">The sequence shown here is derived from an EMBL/GenBank/DDBJ whole genome shotgun (WGS) entry which is preliminary data.</text>
</comment>
<proteinExistence type="inferred from homology"/>
<organism evidence="6 7">
    <name type="scientific">Azospirillum rugosum</name>
    <dbReference type="NCBI Taxonomy" id="416170"/>
    <lineage>
        <taxon>Bacteria</taxon>
        <taxon>Pseudomonadati</taxon>
        <taxon>Pseudomonadota</taxon>
        <taxon>Alphaproteobacteria</taxon>
        <taxon>Rhodospirillales</taxon>
        <taxon>Azospirillaceae</taxon>
        <taxon>Azospirillum</taxon>
    </lineage>
</organism>
<keyword evidence="6" id="KW-0012">Acyltransferase</keyword>
<dbReference type="InterPro" id="IPR015424">
    <property type="entry name" value="PyrdxlP-dep_Trfase"/>
</dbReference>
<evidence type="ECO:0000256" key="4">
    <source>
        <dbReference type="RuleBase" id="RU003693"/>
    </source>
</evidence>
<dbReference type="EC" id="2.3.1.47" evidence="6"/>
<keyword evidence="7" id="KW-1185">Reference proteome</keyword>
<comment type="cofactor">
    <cofactor evidence="1 4">
        <name>pyridoxal 5'-phosphate</name>
        <dbReference type="ChEBI" id="CHEBI:597326"/>
    </cofactor>
</comment>